<accession>A0A9Q8PJ82</accession>
<sequence>MSACHRVLGIVELVEFIIFDLPIKDILTVQRVSTTFRDSIKAAPRLQHALFNRTTAMSPDYHRCKALDDINPIFLSRSRTKSSRPTVNLPLKLHIYHDFYYFPGEIDRTACASFQNVQSTYLQDVQYQQGFLVRHVLTTSTAPGQSSATLRHDKRGHEKEVVHWSRRDYRGSHSEGAVGAGCEYAACGVSIRDGDDWGPGELELDCVWIRRKKVRVESGFWCEQREKMVKTPEFVWHRAS</sequence>
<name>A0A9Q8PJ82_PASFU</name>
<dbReference type="Proteomes" id="UP000756132">
    <property type="component" value="Chromosome 11"/>
</dbReference>
<proteinExistence type="predicted"/>
<evidence type="ECO:0000313" key="1">
    <source>
        <dbReference type="EMBL" id="UJO23422.1"/>
    </source>
</evidence>
<evidence type="ECO:0000313" key="2">
    <source>
        <dbReference type="Proteomes" id="UP000756132"/>
    </source>
</evidence>
<dbReference type="AlphaFoldDB" id="A0A9Q8PJ82"/>
<dbReference type="RefSeq" id="XP_047767788.1">
    <property type="nucleotide sequence ID" value="XM_047911950.1"/>
</dbReference>
<keyword evidence="2" id="KW-1185">Reference proteome</keyword>
<dbReference type="GeneID" id="71992680"/>
<reference evidence="1" key="2">
    <citation type="journal article" date="2022" name="Microb. Genom.">
        <title>A chromosome-scale genome assembly of the tomato pathogen Cladosporium fulvum reveals a compartmentalized genome architecture and the presence of a dispensable chromosome.</title>
        <authorList>
            <person name="Zaccaron A.Z."/>
            <person name="Chen L.H."/>
            <person name="Samaras A."/>
            <person name="Stergiopoulos I."/>
        </authorList>
    </citation>
    <scope>NUCLEOTIDE SEQUENCE</scope>
    <source>
        <strain evidence="1">Race5_Kim</strain>
    </source>
</reference>
<protein>
    <recommendedName>
        <fullName evidence="3">F-box domain-containing protein</fullName>
    </recommendedName>
</protein>
<dbReference type="OrthoDB" id="3800738at2759"/>
<dbReference type="KEGG" id="ffu:CLAFUR5_12802"/>
<organism evidence="1 2">
    <name type="scientific">Passalora fulva</name>
    <name type="common">Tomato leaf mold</name>
    <name type="synonym">Cladosporium fulvum</name>
    <dbReference type="NCBI Taxonomy" id="5499"/>
    <lineage>
        <taxon>Eukaryota</taxon>
        <taxon>Fungi</taxon>
        <taxon>Dikarya</taxon>
        <taxon>Ascomycota</taxon>
        <taxon>Pezizomycotina</taxon>
        <taxon>Dothideomycetes</taxon>
        <taxon>Dothideomycetidae</taxon>
        <taxon>Mycosphaerellales</taxon>
        <taxon>Mycosphaerellaceae</taxon>
        <taxon>Fulvia</taxon>
    </lineage>
</organism>
<dbReference type="EMBL" id="CP090173">
    <property type="protein sequence ID" value="UJO23422.1"/>
    <property type="molecule type" value="Genomic_DNA"/>
</dbReference>
<gene>
    <name evidence="1" type="ORF">CLAFUR5_12802</name>
</gene>
<evidence type="ECO:0008006" key="3">
    <source>
        <dbReference type="Google" id="ProtNLM"/>
    </source>
</evidence>
<reference evidence="1" key="1">
    <citation type="submission" date="2021-12" db="EMBL/GenBank/DDBJ databases">
        <authorList>
            <person name="Zaccaron A."/>
            <person name="Stergiopoulos I."/>
        </authorList>
    </citation>
    <scope>NUCLEOTIDE SEQUENCE</scope>
    <source>
        <strain evidence="1">Race5_Kim</strain>
    </source>
</reference>